<dbReference type="Proteomes" id="UP000730482">
    <property type="component" value="Unassembled WGS sequence"/>
</dbReference>
<evidence type="ECO:0000313" key="1">
    <source>
        <dbReference type="EMBL" id="MBS2546390.1"/>
    </source>
</evidence>
<gene>
    <name evidence="1" type="ORF">KGQ19_05870</name>
</gene>
<comment type="caution">
    <text evidence="1">The sequence shown here is derived from an EMBL/GenBank/DDBJ whole genome shotgun (WGS) entry which is preliminary data.</text>
</comment>
<reference evidence="1 2" key="1">
    <citation type="submission" date="2020-02" db="EMBL/GenBank/DDBJ databases">
        <title>Acidophilic actinobacteria isolated from forest soil.</title>
        <authorList>
            <person name="Golinska P."/>
        </authorList>
    </citation>
    <scope>NUCLEOTIDE SEQUENCE [LARGE SCALE GENOMIC DNA]</scope>
    <source>
        <strain evidence="1 2">NL8</strain>
    </source>
</reference>
<dbReference type="RefSeq" id="WP_212008039.1">
    <property type="nucleotide sequence ID" value="NZ_JAAFYZ010000012.1"/>
</dbReference>
<name>A0ABS5KJW6_9ACTN</name>
<proteinExistence type="predicted"/>
<organism evidence="1 2">
    <name type="scientific">Catenulispora pinistramenti</name>
    <dbReference type="NCBI Taxonomy" id="2705254"/>
    <lineage>
        <taxon>Bacteria</taxon>
        <taxon>Bacillati</taxon>
        <taxon>Actinomycetota</taxon>
        <taxon>Actinomycetes</taxon>
        <taxon>Catenulisporales</taxon>
        <taxon>Catenulisporaceae</taxon>
        <taxon>Catenulispora</taxon>
    </lineage>
</organism>
<accession>A0ABS5KJW6</accession>
<sequence length="169" mass="18882">MSNIPQRKKKIANSNQEWETIMTINESERTESADSIDALFPAPAPTSRHDVPGPMERAMRQTFEAIPERSAESAAVEALGVVLAQAVDVATEQADSNRLWHLAPRLLEVLRELRLTPASTPRKDERSALSSLLDTLSQPSRYAIEPTYFPDEELEVSGEDYHVLEPDEV</sequence>
<dbReference type="EMBL" id="JAAFYZ010000012">
    <property type="protein sequence ID" value="MBS2546390.1"/>
    <property type="molecule type" value="Genomic_DNA"/>
</dbReference>
<evidence type="ECO:0000313" key="2">
    <source>
        <dbReference type="Proteomes" id="UP000730482"/>
    </source>
</evidence>
<keyword evidence="2" id="KW-1185">Reference proteome</keyword>
<protein>
    <submittedName>
        <fullName evidence="1">Uncharacterized protein</fullName>
    </submittedName>
</protein>